<reference evidence="1" key="1">
    <citation type="submission" date="2020-12" db="EMBL/GenBank/DDBJ databases">
        <title>Geomonas sp. Red875, isolated from river sediment.</title>
        <authorList>
            <person name="Xu Z."/>
            <person name="Zhang Z."/>
            <person name="Masuda Y."/>
            <person name="Itoh H."/>
            <person name="Senoo K."/>
        </authorList>
    </citation>
    <scope>NUCLEOTIDE SEQUENCE</scope>
    <source>
        <strain evidence="1">Red875</strain>
    </source>
</reference>
<proteinExistence type="predicted"/>
<dbReference type="PROSITE" id="PS51257">
    <property type="entry name" value="PROKAR_LIPOPROTEIN"/>
    <property type="match status" value="1"/>
</dbReference>
<dbReference type="InterPro" id="IPR013784">
    <property type="entry name" value="Carb-bd-like_fold"/>
</dbReference>
<dbReference type="RefSeq" id="WP_199387070.1">
    <property type="nucleotide sequence ID" value="NZ_JAEMHM010000033.1"/>
</dbReference>
<comment type="caution">
    <text evidence="1">The sequence shown here is derived from an EMBL/GenBank/DDBJ whole genome shotgun (WGS) entry which is preliminary data.</text>
</comment>
<dbReference type="AlphaFoldDB" id="A0A8J7M3F8"/>
<organism evidence="1 2">
    <name type="scientific">Geomesophilobacter sediminis</name>
    <dbReference type="NCBI Taxonomy" id="2798584"/>
    <lineage>
        <taxon>Bacteria</taxon>
        <taxon>Pseudomonadati</taxon>
        <taxon>Thermodesulfobacteriota</taxon>
        <taxon>Desulfuromonadia</taxon>
        <taxon>Geobacterales</taxon>
        <taxon>Geobacteraceae</taxon>
        <taxon>Geomesophilobacter</taxon>
    </lineage>
</organism>
<gene>
    <name evidence="1" type="ORF">JFN93_24755</name>
</gene>
<keyword evidence="1" id="KW-0121">Carboxypeptidase</keyword>
<evidence type="ECO:0000313" key="2">
    <source>
        <dbReference type="Proteomes" id="UP000636888"/>
    </source>
</evidence>
<dbReference type="GO" id="GO:0004180">
    <property type="term" value="F:carboxypeptidase activity"/>
    <property type="evidence" value="ECO:0007669"/>
    <property type="project" value="UniProtKB-KW"/>
</dbReference>
<dbReference type="SUPFAM" id="SSF49452">
    <property type="entry name" value="Starch-binding domain-like"/>
    <property type="match status" value="1"/>
</dbReference>
<dbReference type="InterPro" id="IPR013783">
    <property type="entry name" value="Ig-like_fold"/>
</dbReference>
<dbReference type="GO" id="GO:0030246">
    <property type="term" value="F:carbohydrate binding"/>
    <property type="evidence" value="ECO:0007669"/>
    <property type="project" value="InterPro"/>
</dbReference>
<dbReference type="EMBL" id="JAEMHM010000033">
    <property type="protein sequence ID" value="MBJ6727932.1"/>
    <property type="molecule type" value="Genomic_DNA"/>
</dbReference>
<keyword evidence="1" id="KW-0645">Protease</keyword>
<dbReference type="Gene3D" id="2.60.40.10">
    <property type="entry name" value="Immunoglobulins"/>
    <property type="match status" value="1"/>
</dbReference>
<protein>
    <submittedName>
        <fullName evidence="1">Carboxypeptidase regulatory-like domain-containing protein</fullName>
    </submittedName>
</protein>
<dbReference type="Proteomes" id="UP000636888">
    <property type="component" value="Unassembled WGS sequence"/>
</dbReference>
<evidence type="ECO:0000313" key="1">
    <source>
        <dbReference type="EMBL" id="MBJ6727932.1"/>
    </source>
</evidence>
<sequence>MKTGIARNILLFTLGALLPLFLFGCGGGGGSAAETAPANTILVKVSGVANPGVVRLTVAGTASISDNCGGSGQKSFPGLAPGNYVVTPSLEGYAFTPASRIVTVTGSAGAVADFAGTKFEVAGAVRAANLAGLSGATVTATDVVAGSVAATAVCDASGAYTLSGLQNGREYLLTPHHPLGGITFTPANRSVTPNGADITADFTGDVAAYGLSGTIRTDTGAAVSGVILTLSDPLVSGFIYTAVSDATGKYAFPGLPERYYLLTPKLGAYSYPGYAWGDAILMDATVTGHDIQVPSGGNTVNFGL</sequence>
<accession>A0A8J7M3F8</accession>
<keyword evidence="2" id="KW-1185">Reference proteome</keyword>
<name>A0A8J7M3F8_9BACT</name>
<dbReference type="SUPFAM" id="SSF49478">
    <property type="entry name" value="Cna protein B-type domain"/>
    <property type="match status" value="1"/>
</dbReference>
<keyword evidence="1" id="KW-0378">Hydrolase</keyword>